<reference evidence="2 3" key="1">
    <citation type="submission" date="2021-06" db="EMBL/GenBank/DDBJ databases">
        <title>Caerostris darwini draft genome.</title>
        <authorList>
            <person name="Kono N."/>
            <person name="Arakawa K."/>
        </authorList>
    </citation>
    <scope>NUCLEOTIDE SEQUENCE [LARGE SCALE GENOMIC DNA]</scope>
</reference>
<feature type="chain" id="PRO_5043988596" evidence="1">
    <location>
        <begin position="22"/>
        <end position="40"/>
    </location>
</feature>
<gene>
    <name evidence="2" type="ORF">CDAR_536471</name>
</gene>
<feature type="non-terminal residue" evidence="2">
    <location>
        <position position="40"/>
    </location>
</feature>
<evidence type="ECO:0000256" key="1">
    <source>
        <dbReference type="SAM" id="SignalP"/>
    </source>
</evidence>
<keyword evidence="3" id="KW-1185">Reference proteome</keyword>
<dbReference type="EMBL" id="BPLQ01008359">
    <property type="protein sequence ID" value="GIY36763.1"/>
    <property type="molecule type" value="Genomic_DNA"/>
</dbReference>
<protein>
    <submittedName>
        <fullName evidence="2">Uncharacterized protein</fullName>
    </submittedName>
</protein>
<accession>A0AAV4SQY1</accession>
<feature type="signal peptide" evidence="1">
    <location>
        <begin position="1"/>
        <end position="21"/>
    </location>
</feature>
<proteinExistence type="predicted"/>
<evidence type="ECO:0000313" key="2">
    <source>
        <dbReference type="EMBL" id="GIY36763.1"/>
    </source>
</evidence>
<organism evidence="2 3">
    <name type="scientific">Caerostris darwini</name>
    <dbReference type="NCBI Taxonomy" id="1538125"/>
    <lineage>
        <taxon>Eukaryota</taxon>
        <taxon>Metazoa</taxon>
        <taxon>Ecdysozoa</taxon>
        <taxon>Arthropoda</taxon>
        <taxon>Chelicerata</taxon>
        <taxon>Arachnida</taxon>
        <taxon>Araneae</taxon>
        <taxon>Araneomorphae</taxon>
        <taxon>Entelegynae</taxon>
        <taxon>Araneoidea</taxon>
        <taxon>Araneidae</taxon>
        <taxon>Caerostris</taxon>
    </lineage>
</organism>
<evidence type="ECO:0000313" key="3">
    <source>
        <dbReference type="Proteomes" id="UP001054837"/>
    </source>
</evidence>
<name>A0AAV4SQY1_9ARAC</name>
<dbReference type="Proteomes" id="UP001054837">
    <property type="component" value="Unassembled WGS sequence"/>
</dbReference>
<keyword evidence="1" id="KW-0732">Signal</keyword>
<dbReference type="AlphaFoldDB" id="A0AAV4SQY1"/>
<comment type="caution">
    <text evidence="2">The sequence shown here is derived from an EMBL/GenBank/DDBJ whole genome shotgun (WGS) entry which is preliminary data.</text>
</comment>
<sequence length="40" mass="4662">MQQQILRMLVWLMLHSVRASAATLKKLGRKKLSRLRRVSG</sequence>